<keyword evidence="6" id="KW-0521">NADP</keyword>
<evidence type="ECO:0000313" key="9">
    <source>
        <dbReference type="EMBL" id="PYD67144.1"/>
    </source>
</evidence>
<keyword evidence="6" id="KW-0560">Oxidoreductase</keyword>
<dbReference type="Gene3D" id="3.90.25.10">
    <property type="entry name" value="UDP-galactose 4-epimerase, domain 1"/>
    <property type="match status" value="1"/>
</dbReference>
<dbReference type="EMBL" id="CP019875">
    <property type="protein sequence ID" value="AQU88447.1"/>
    <property type="molecule type" value="Genomic_DNA"/>
</dbReference>
<dbReference type="PANTHER" id="PTHR10491:SF4">
    <property type="entry name" value="METHIONINE ADENOSYLTRANSFERASE 2 SUBUNIT BETA"/>
    <property type="match status" value="1"/>
</dbReference>
<organism evidence="8 10">
    <name type="scientific">Komagataeibacter nataicola</name>
    <dbReference type="NCBI Taxonomy" id="265960"/>
    <lineage>
        <taxon>Bacteria</taxon>
        <taxon>Pseudomonadati</taxon>
        <taxon>Pseudomonadota</taxon>
        <taxon>Alphaproteobacteria</taxon>
        <taxon>Acetobacterales</taxon>
        <taxon>Acetobacteraceae</taxon>
        <taxon>Komagataeibacter</taxon>
    </lineage>
</organism>
<evidence type="ECO:0000256" key="5">
    <source>
        <dbReference type="ARBA" id="ARBA00048200"/>
    </source>
</evidence>
<evidence type="ECO:0000256" key="3">
    <source>
        <dbReference type="ARBA" id="ARBA00012929"/>
    </source>
</evidence>
<evidence type="ECO:0000313" key="10">
    <source>
        <dbReference type="Proteomes" id="UP000189683"/>
    </source>
</evidence>
<reference evidence="10" key="1">
    <citation type="submission" date="2017-02" db="EMBL/GenBank/DDBJ databases">
        <title>zhang.</title>
        <authorList>
            <person name="Zhang H."/>
        </authorList>
    </citation>
    <scope>NUCLEOTIDE SEQUENCE [LARGE SCALE GENOMIC DNA]</scope>
    <source>
        <strain evidence="10">RZS01</strain>
    </source>
</reference>
<dbReference type="EMBL" id="NIRT01000005">
    <property type="protein sequence ID" value="PYD67144.1"/>
    <property type="molecule type" value="Genomic_DNA"/>
</dbReference>
<dbReference type="InterPro" id="IPR029903">
    <property type="entry name" value="RmlD-like-bd"/>
</dbReference>
<dbReference type="RefSeq" id="WP_078526970.1">
    <property type="nucleotide sequence ID" value="NZ_CP019875.1"/>
</dbReference>
<dbReference type="NCBIfam" id="TIGR01214">
    <property type="entry name" value="rmlD"/>
    <property type="match status" value="1"/>
</dbReference>
<reference evidence="8" key="2">
    <citation type="submission" date="2017-02" db="EMBL/GenBank/DDBJ databases">
        <authorList>
            <person name="Zhang H."/>
        </authorList>
    </citation>
    <scope>NUCLEOTIDE SEQUENCE</scope>
    <source>
        <strain evidence="8">RZS01</strain>
    </source>
</reference>
<dbReference type="Proteomes" id="UP000247512">
    <property type="component" value="Unassembled WGS sequence"/>
</dbReference>
<comment type="pathway">
    <text evidence="1 6">Carbohydrate biosynthesis; dTDP-L-rhamnose biosynthesis.</text>
</comment>
<proteinExistence type="inferred from homology"/>
<dbReference type="OrthoDB" id="9803892at2"/>
<dbReference type="Pfam" id="PF04321">
    <property type="entry name" value="RmlD_sub_bind"/>
    <property type="match status" value="1"/>
</dbReference>
<comment type="cofactor">
    <cofactor evidence="6">
        <name>Mg(2+)</name>
        <dbReference type="ChEBI" id="CHEBI:18420"/>
    </cofactor>
    <text evidence="6">Binds 1 Mg(2+) ion per monomer.</text>
</comment>
<gene>
    <name evidence="9" type="primary">rfbD</name>
    <name evidence="8" type="ORF">B0W47_14390</name>
    <name evidence="9" type="ORF">CDI09_04195</name>
</gene>
<evidence type="ECO:0000259" key="7">
    <source>
        <dbReference type="Pfam" id="PF04321"/>
    </source>
</evidence>
<evidence type="ECO:0000256" key="4">
    <source>
        <dbReference type="ARBA" id="ARBA00017099"/>
    </source>
</evidence>
<dbReference type="GO" id="GO:0008831">
    <property type="term" value="F:dTDP-4-dehydrorhamnose reductase activity"/>
    <property type="evidence" value="ECO:0007669"/>
    <property type="project" value="UniProtKB-EC"/>
</dbReference>
<evidence type="ECO:0000256" key="1">
    <source>
        <dbReference type="ARBA" id="ARBA00004781"/>
    </source>
</evidence>
<evidence type="ECO:0000313" key="11">
    <source>
        <dbReference type="Proteomes" id="UP000247512"/>
    </source>
</evidence>
<dbReference type="PANTHER" id="PTHR10491">
    <property type="entry name" value="DTDP-4-DEHYDRORHAMNOSE REDUCTASE"/>
    <property type="match status" value="1"/>
</dbReference>
<evidence type="ECO:0000256" key="2">
    <source>
        <dbReference type="ARBA" id="ARBA00010944"/>
    </source>
</evidence>
<dbReference type="KEGG" id="kna:B0W47_14390"/>
<dbReference type="InterPro" id="IPR036291">
    <property type="entry name" value="NAD(P)-bd_dom_sf"/>
</dbReference>
<dbReference type="Gene3D" id="3.40.50.720">
    <property type="entry name" value="NAD(P)-binding Rossmann-like Domain"/>
    <property type="match status" value="1"/>
</dbReference>
<feature type="domain" description="RmlD-like substrate binding" evidence="7">
    <location>
        <begin position="4"/>
        <end position="287"/>
    </location>
</feature>
<accession>A0A9N7CC73</accession>
<sequence>MQKSILVTGGSGQLASALAAQGNVKRAGRPGFDFERPDTIDAAFRAAVPSIVVNAAAWTAVDAAETHEAEAERANNTGPAHLAALCHERGIPFIHISTDYVFSGDKGSPYVETDPVDPRSVYGRTKAEGEQAVLAAHPDSIILRTAWVYSPYNRNFVRTMVNAAAQRPLLRVVSDQIGNPTSADQLADVIFRIIARIEENGWKAEYAGIFHAVGEGATSWYELARTAIAAAARLGNPLPEIEPITTADWPTPARRPPDARLDCTRLKQVFGCAPGPWTPEVERVVGEIMKQEQQG</sequence>
<dbReference type="EC" id="1.1.1.133" evidence="3 6"/>
<evidence type="ECO:0000313" key="8">
    <source>
        <dbReference type="EMBL" id="AQU88447.1"/>
    </source>
</evidence>
<keyword evidence="11" id="KW-1185">Reference proteome</keyword>
<protein>
    <recommendedName>
        <fullName evidence="4 6">dTDP-4-dehydrorhamnose reductase</fullName>
        <ecNumber evidence="3 6">1.1.1.133</ecNumber>
    </recommendedName>
</protein>
<comment type="function">
    <text evidence="6">Catalyzes the reduction of dTDP-6-deoxy-L-lyxo-4-hexulose to yield dTDP-L-rhamnose.</text>
</comment>
<dbReference type="Proteomes" id="UP000189683">
    <property type="component" value="Chromosome"/>
</dbReference>
<comment type="catalytic activity">
    <reaction evidence="5 6">
        <text>dTDP-beta-L-rhamnose + NADP(+) = dTDP-4-dehydro-beta-L-rhamnose + NADPH + H(+)</text>
        <dbReference type="Rhea" id="RHEA:21796"/>
        <dbReference type="ChEBI" id="CHEBI:15378"/>
        <dbReference type="ChEBI" id="CHEBI:57510"/>
        <dbReference type="ChEBI" id="CHEBI:57783"/>
        <dbReference type="ChEBI" id="CHEBI:58349"/>
        <dbReference type="ChEBI" id="CHEBI:62830"/>
        <dbReference type="EC" id="1.1.1.133"/>
    </reaction>
</comment>
<dbReference type="AlphaFoldDB" id="A0A9N7CC73"/>
<reference evidence="9 11" key="3">
    <citation type="submission" date="2017-06" db="EMBL/GenBank/DDBJ databases">
        <title>A draft genome sequence of Komagataeibacter nataicola LMG 1536.</title>
        <authorList>
            <person name="Skraban J."/>
            <person name="Cleenwerck I."/>
            <person name="Vandamme P."/>
            <person name="Trcek J."/>
        </authorList>
    </citation>
    <scope>NUCLEOTIDE SEQUENCE [LARGE SCALE GENOMIC DNA]</scope>
    <source>
        <strain evidence="9 11">LMG 1536</strain>
    </source>
</reference>
<dbReference type="SUPFAM" id="SSF51735">
    <property type="entry name" value="NAD(P)-binding Rossmann-fold domains"/>
    <property type="match status" value="1"/>
</dbReference>
<evidence type="ECO:0000256" key="6">
    <source>
        <dbReference type="RuleBase" id="RU364082"/>
    </source>
</evidence>
<comment type="similarity">
    <text evidence="2 6">Belongs to the dTDP-4-dehydrorhamnose reductase family.</text>
</comment>
<dbReference type="InterPro" id="IPR005913">
    <property type="entry name" value="dTDP_dehydrorham_reduct"/>
</dbReference>
<dbReference type="CDD" id="cd05254">
    <property type="entry name" value="dTDP_HR_like_SDR_e"/>
    <property type="match status" value="1"/>
</dbReference>
<name>A0A9N7CC73_9PROT</name>